<feature type="domain" description="DUF1232" evidence="7">
    <location>
        <begin position="87"/>
        <end position="122"/>
    </location>
</feature>
<name>A0A644Y0Y1_9ZZZZ</name>
<organism evidence="8">
    <name type="scientific">bioreactor metagenome</name>
    <dbReference type="NCBI Taxonomy" id="1076179"/>
    <lineage>
        <taxon>unclassified sequences</taxon>
        <taxon>metagenomes</taxon>
        <taxon>ecological metagenomes</taxon>
    </lineage>
</organism>
<keyword evidence="4 6" id="KW-0472">Membrane</keyword>
<evidence type="ECO:0000259" key="7">
    <source>
        <dbReference type="Pfam" id="PF06803"/>
    </source>
</evidence>
<evidence type="ECO:0000256" key="1">
    <source>
        <dbReference type="ARBA" id="ARBA00004127"/>
    </source>
</evidence>
<protein>
    <recommendedName>
        <fullName evidence="7">DUF1232 domain-containing protein</fullName>
    </recommendedName>
</protein>
<evidence type="ECO:0000256" key="4">
    <source>
        <dbReference type="ARBA" id="ARBA00023136"/>
    </source>
</evidence>
<comment type="subcellular location">
    <subcellularLocation>
        <location evidence="1">Endomembrane system</location>
        <topology evidence="1">Multi-pass membrane protein</topology>
    </subcellularLocation>
</comment>
<reference evidence="8" key="1">
    <citation type="submission" date="2019-08" db="EMBL/GenBank/DDBJ databases">
        <authorList>
            <person name="Kucharzyk K."/>
            <person name="Murdoch R.W."/>
            <person name="Higgins S."/>
            <person name="Loffler F."/>
        </authorList>
    </citation>
    <scope>NUCLEOTIDE SEQUENCE</scope>
</reference>
<proteinExistence type="predicted"/>
<dbReference type="Pfam" id="PF06803">
    <property type="entry name" value="DUF1232"/>
    <property type="match status" value="1"/>
</dbReference>
<accession>A0A644Y0Y1</accession>
<gene>
    <name evidence="8" type="ORF">SDC9_68626</name>
</gene>
<dbReference type="InterPro" id="IPR010652">
    <property type="entry name" value="DUF1232"/>
</dbReference>
<feature type="transmembrane region" description="Helical" evidence="6">
    <location>
        <begin position="82"/>
        <end position="101"/>
    </location>
</feature>
<evidence type="ECO:0000313" key="8">
    <source>
        <dbReference type="EMBL" id="MPM22175.1"/>
    </source>
</evidence>
<sequence>MEAEKPVGLTEDKLDEKILRRRLEQNKDEAEQLLHDRDKMEEFLGRLERKLSLIPVAGKYLSDIPVLISLVKAYIEKKYTDIPIGSIIAIVSALIYFLSPIDLIPDFIPVAGFADDAAVIAFAYKFVHDDIAEYKTWRDSNN</sequence>
<keyword evidence="3 6" id="KW-1133">Transmembrane helix</keyword>
<keyword evidence="2 6" id="KW-0812">Transmembrane</keyword>
<dbReference type="GO" id="GO:0012505">
    <property type="term" value="C:endomembrane system"/>
    <property type="evidence" value="ECO:0007669"/>
    <property type="project" value="UniProtKB-SubCell"/>
</dbReference>
<keyword evidence="5" id="KW-0175">Coiled coil</keyword>
<evidence type="ECO:0000256" key="6">
    <source>
        <dbReference type="SAM" id="Phobius"/>
    </source>
</evidence>
<comment type="caution">
    <text evidence="8">The sequence shown here is derived from an EMBL/GenBank/DDBJ whole genome shotgun (WGS) entry which is preliminary data.</text>
</comment>
<feature type="coiled-coil region" evidence="5">
    <location>
        <begin position="13"/>
        <end position="50"/>
    </location>
</feature>
<evidence type="ECO:0000256" key="3">
    <source>
        <dbReference type="ARBA" id="ARBA00022989"/>
    </source>
</evidence>
<evidence type="ECO:0000256" key="2">
    <source>
        <dbReference type="ARBA" id="ARBA00022692"/>
    </source>
</evidence>
<evidence type="ECO:0000256" key="5">
    <source>
        <dbReference type="SAM" id="Coils"/>
    </source>
</evidence>
<dbReference type="AlphaFoldDB" id="A0A644Y0Y1"/>
<dbReference type="EMBL" id="VSSQ01003752">
    <property type="protein sequence ID" value="MPM22175.1"/>
    <property type="molecule type" value="Genomic_DNA"/>
</dbReference>